<reference evidence="7 8" key="1">
    <citation type="submission" date="2018-06" db="EMBL/GenBank/DDBJ databases">
        <title>Extensive metabolic versatility and redundancy in microbially diverse, dynamic hydrothermal sediments.</title>
        <authorList>
            <person name="Dombrowski N."/>
            <person name="Teske A."/>
            <person name="Baker B.J."/>
        </authorList>
    </citation>
    <scope>NUCLEOTIDE SEQUENCE [LARGE SCALE GENOMIC DNA]</scope>
    <source>
        <strain evidence="7">B36_G15</strain>
    </source>
</reference>
<dbReference type="Pfam" id="PF02219">
    <property type="entry name" value="MTHFR"/>
    <property type="match status" value="1"/>
</dbReference>
<evidence type="ECO:0000256" key="1">
    <source>
        <dbReference type="ARBA" id="ARBA00001974"/>
    </source>
</evidence>
<comment type="cofactor">
    <cofactor evidence="1 6">
        <name>FAD</name>
        <dbReference type="ChEBI" id="CHEBI:57692"/>
    </cofactor>
</comment>
<dbReference type="GO" id="GO:0035999">
    <property type="term" value="P:tetrahydrofolate interconversion"/>
    <property type="evidence" value="ECO:0007669"/>
    <property type="project" value="UniProtKB-UniPathway"/>
</dbReference>
<organism evidence="7 8">
    <name type="scientific">candidate division WOR-3 bacterium</name>
    <dbReference type="NCBI Taxonomy" id="2052148"/>
    <lineage>
        <taxon>Bacteria</taxon>
        <taxon>Bacteria division WOR-3</taxon>
    </lineage>
</organism>
<dbReference type="InterPro" id="IPR029041">
    <property type="entry name" value="FAD-linked_oxidoreductase-like"/>
</dbReference>
<dbReference type="SUPFAM" id="SSF51730">
    <property type="entry name" value="FAD-linked oxidoreductase"/>
    <property type="match status" value="1"/>
</dbReference>
<dbReference type="Gene3D" id="3.20.20.220">
    <property type="match status" value="1"/>
</dbReference>
<evidence type="ECO:0000256" key="6">
    <source>
        <dbReference type="RuleBase" id="RU003862"/>
    </source>
</evidence>
<evidence type="ECO:0000256" key="4">
    <source>
        <dbReference type="ARBA" id="ARBA00022827"/>
    </source>
</evidence>
<keyword evidence="4 6" id="KW-0274">FAD</keyword>
<dbReference type="Proteomes" id="UP000268469">
    <property type="component" value="Unassembled WGS sequence"/>
</dbReference>
<dbReference type="GO" id="GO:0006555">
    <property type="term" value="P:methionine metabolic process"/>
    <property type="evidence" value="ECO:0007669"/>
    <property type="project" value="InterPro"/>
</dbReference>
<evidence type="ECO:0000256" key="2">
    <source>
        <dbReference type="ARBA" id="ARBA00004777"/>
    </source>
</evidence>
<dbReference type="UniPathway" id="UPA00193"/>
<dbReference type="AlphaFoldDB" id="A0A660SGS6"/>
<sequence>MFREKIESGRFVLTCEVLTPVEFDRDRLIEELRPLSDLVDGFNLPFCPLGRLRPHPIATALLIKDGLGSEPILHLAARHQTVLGFEATLLFCHSIGIRSILLVSGDPPREGEGNFRLNSIHLLKIASSLNQGISISRRRIPPTEFLLSAAYNPNRPNIGGEHLRLHRKIEAGARVIFTQPVFDPESFQERIRVIPDQIRVIAGLSFLYEPKIAWRLRKFLGIPHSYITRLSGDETGLLLKTARKIRNSVDGFYIISIGRYDRALELIRRLKAEGIV</sequence>
<proteinExistence type="inferred from homology"/>
<evidence type="ECO:0000256" key="3">
    <source>
        <dbReference type="ARBA" id="ARBA00022630"/>
    </source>
</evidence>
<comment type="caution">
    <text evidence="7">The sequence shown here is derived from an EMBL/GenBank/DDBJ whole genome shotgun (WGS) entry which is preliminary data.</text>
</comment>
<evidence type="ECO:0000313" key="8">
    <source>
        <dbReference type="Proteomes" id="UP000268469"/>
    </source>
</evidence>
<gene>
    <name evidence="7" type="ORF">DRP53_07135</name>
</gene>
<protein>
    <recommendedName>
        <fullName evidence="6">Methylenetetrahydrofolate reductase</fullName>
    </recommendedName>
</protein>
<dbReference type="GO" id="GO:0004489">
    <property type="term" value="F:methylenetetrahydrofolate reductase [NAD(P)H] activity"/>
    <property type="evidence" value="ECO:0007669"/>
    <property type="project" value="InterPro"/>
</dbReference>
<keyword evidence="3 6" id="KW-0285">Flavoprotein</keyword>
<name>A0A660SGS6_UNCW3</name>
<dbReference type="InterPro" id="IPR003171">
    <property type="entry name" value="Mehydrof_redctse-like"/>
</dbReference>
<keyword evidence="5 6" id="KW-0560">Oxidoreductase</keyword>
<evidence type="ECO:0000256" key="5">
    <source>
        <dbReference type="ARBA" id="ARBA00023002"/>
    </source>
</evidence>
<accession>A0A660SGS6</accession>
<comment type="similarity">
    <text evidence="6">Belongs to the methylenetetrahydrofolate reductase family.</text>
</comment>
<dbReference type="PANTHER" id="PTHR38755:SF1">
    <property type="entry name" value="METHYLENE-TETRAHYDROFOLATE REDUCTASE C-TERMINAL DOMAIN-CONTAINING PROTEIN"/>
    <property type="match status" value="1"/>
</dbReference>
<evidence type="ECO:0000313" key="7">
    <source>
        <dbReference type="EMBL" id="RKX69782.1"/>
    </source>
</evidence>
<dbReference type="PANTHER" id="PTHR38755">
    <property type="entry name" value="5,10-METHYLENETETRAHYDROFOLATE REDUCTASE"/>
    <property type="match status" value="1"/>
</dbReference>
<comment type="pathway">
    <text evidence="2 6">One-carbon metabolism; tetrahydrofolate interconversion.</text>
</comment>
<dbReference type="EMBL" id="QNBE01000066">
    <property type="protein sequence ID" value="RKX69782.1"/>
    <property type="molecule type" value="Genomic_DNA"/>
</dbReference>